<dbReference type="InterPro" id="IPR046342">
    <property type="entry name" value="CBS_dom_sf"/>
</dbReference>
<evidence type="ECO:0000256" key="5">
    <source>
        <dbReference type="ARBA" id="ARBA00022840"/>
    </source>
</evidence>
<dbReference type="InterPro" id="IPR003593">
    <property type="entry name" value="AAA+_ATPase"/>
</dbReference>
<dbReference type="InterPro" id="IPR000644">
    <property type="entry name" value="CBS_dom"/>
</dbReference>
<evidence type="ECO:0000259" key="11">
    <source>
        <dbReference type="PROSITE" id="PS51371"/>
    </source>
</evidence>
<dbReference type="InterPro" id="IPR005892">
    <property type="entry name" value="Gly-betaine_transp_ATP-bd"/>
</dbReference>
<keyword evidence="5 9" id="KW-0067">ATP-binding</keyword>
<dbReference type="InterPro" id="IPR017871">
    <property type="entry name" value="ABC_transporter-like_CS"/>
</dbReference>
<dbReference type="GO" id="GO:0006970">
    <property type="term" value="P:response to osmotic stress"/>
    <property type="evidence" value="ECO:0007669"/>
    <property type="project" value="UniProtKB-ARBA"/>
</dbReference>
<dbReference type="FunFam" id="3.40.50.300:FF:000201">
    <property type="entry name" value="Glycine betaine/L-proline ABC transporter ATP-binding protein"/>
    <property type="match status" value="1"/>
</dbReference>
<comment type="subcellular location">
    <subcellularLocation>
        <location evidence="9">Cell inner membrane</location>
        <topology evidence="9">Peripheral membrane protein</topology>
    </subcellularLocation>
</comment>
<dbReference type="SUPFAM" id="SSF52540">
    <property type="entry name" value="P-loop containing nucleoside triphosphate hydrolases"/>
    <property type="match status" value="1"/>
</dbReference>
<dbReference type="GO" id="GO:0005524">
    <property type="term" value="F:ATP binding"/>
    <property type="evidence" value="ECO:0007669"/>
    <property type="project" value="UniProtKB-UniRule"/>
</dbReference>
<dbReference type="AlphaFoldDB" id="A0A6M4JP91"/>
<dbReference type="SMR" id="A0A6M4JP91"/>
<comment type="subunit">
    <text evidence="9">The complex is probably composed of two ATP-binding proteins, two transmembrane proteins and a solute-binding protein.</text>
</comment>
<dbReference type="GO" id="GO:0016887">
    <property type="term" value="F:ATP hydrolysis activity"/>
    <property type="evidence" value="ECO:0007669"/>
    <property type="project" value="UniProtKB-UniRule"/>
</dbReference>
<dbReference type="PROSITE" id="PS50893">
    <property type="entry name" value="ABC_TRANSPORTER_2"/>
    <property type="match status" value="1"/>
</dbReference>
<dbReference type="GO" id="GO:0005886">
    <property type="term" value="C:plasma membrane"/>
    <property type="evidence" value="ECO:0007669"/>
    <property type="project" value="UniProtKB-SubCell"/>
</dbReference>
<evidence type="ECO:0000256" key="2">
    <source>
        <dbReference type="ARBA" id="ARBA00022448"/>
    </source>
</evidence>
<dbReference type="PROSITE" id="PS51371">
    <property type="entry name" value="CBS"/>
    <property type="match status" value="2"/>
</dbReference>
<gene>
    <name evidence="12" type="ORF">HIR78_19500</name>
</gene>
<evidence type="ECO:0000256" key="4">
    <source>
        <dbReference type="ARBA" id="ARBA00022741"/>
    </source>
</evidence>
<dbReference type="Gene3D" id="3.40.50.300">
    <property type="entry name" value="P-loop containing nucleotide triphosphate hydrolases"/>
    <property type="match status" value="1"/>
</dbReference>
<dbReference type="EC" id="7.6.2.9" evidence="9"/>
<dbReference type="Pfam" id="PF00005">
    <property type="entry name" value="ABC_tran"/>
    <property type="match status" value="1"/>
</dbReference>
<feature type="domain" description="CBS" evidence="11">
    <location>
        <begin position="316"/>
        <end position="374"/>
    </location>
</feature>
<name>A0A6M4JP91_BACSU</name>
<dbReference type="RefSeq" id="WP_003242811.1">
    <property type="nucleotide sequence ID" value="NC_000964.3"/>
</dbReference>
<protein>
    <recommendedName>
        <fullName evidence="9">Quaternary amine transport ATP-binding protein</fullName>
        <ecNumber evidence="9">7.6.2.9</ecNumber>
    </recommendedName>
</protein>
<keyword evidence="9" id="KW-0997">Cell inner membrane</keyword>
<dbReference type="GO" id="GO:0006865">
    <property type="term" value="P:amino acid transport"/>
    <property type="evidence" value="ECO:0007669"/>
    <property type="project" value="UniProtKB-UniRule"/>
</dbReference>
<keyword evidence="3" id="KW-0677">Repeat</keyword>
<sequence length="381" mass="43075">MLTLENVSKTYKGGKKAVNNVNLKIAKGEFICFIGPSGCGKTTTMKMINRLIEPSAGKIFIDGENIMDQDPVELRRKIGYVIQQIGLFPHMTIQQNISLVPKLLKWPEQQRKERARELLKLVDMGPEYVDRYPHELSGGQQQRIGVLRALAAEPPLILMDEPFGALDPITRDSLQEEFKKLQKTLHKTIVFVTHDMDEAIKLADRIVILKAGEIVQVGTPDDILRNPADEFVEEFIGKERLIQSSSPDVERVDQIMNTQPVTITADKTLSEAIQLMRQERVDSLLVVNDERVLQGYVDVEIIDQCRKKANLVSEVLHEDIYTVLGGTLLRDTVRKILKRGVKYVPVVDEDRRLIGIVTRASLVDIVYDSLWGEEKQLAALS</sequence>
<dbReference type="Gene3D" id="3.10.580.10">
    <property type="entry name" value="CBS-domain"/>
    <property type="match status" value="1"/>
</dbReference>
<dbReference type="PANTHER" id="PTHR43117">
    <property type="entry name" value="OSMOPROTECTANT IMPORT ATP-BINDING PROTEIN OSMV"/>
    <property type="match status" value="1"/>
</dbReference>
<evidence type="ECO:0000256" key="8">
    <source>
        <dbReference type="PROSITE-ProRule" id="PRU00703"/>
    </source>
</evidence>
<evidence type="ECO:0000259" key="10">
    <source>
        <dbReference type="PROSITE" id="PS50893"/>
    </source>
</evidence>
<dbReference type="InterPro" id="IPR003439">
    <property type="entry name" value="ABC_transporter-like_ATP-bd"/>
</dbReference>
<evidence type="ECO:0000256" key="3">
    <source>
        <dbReference type="ARBA" id="ARBA00022737"/>
    </source>
</evidence>
<keyword evidence="9" id="KW-1003">Cell membrane</keyword>
<dbReference type="GO" id="GO:0015418">
    <property type="term" value="F:ABC-type quaternary ammonium compound transporting activity"/>
    <property type="evidence" value="ECO:0007669"/>
    <property type="project" value="UniProtKB-EC"/>
</dbReference>
<dbReference type="PROSITE" id="PS00211">
    <property type="entry name" value="ABC_TRANSPORTER_1"/>
    <property type="match status" value="1"/>
</dbReference>
<dbReference type="SMART" id="SM00382">
    <property type="entry name" value="AAA"/>
    <property type="match status" value="1"/>
</dbReference>
<evidence type="ECO:0000313" key="12">
    <source>
        <dbReference type="EMBL" id="QJP90074.1"/>
    </source>
</evidence>
<evidence type="ECO:0000256" key="1">
    <source>
        <dbReference type="ARBA" id="ARBA00005417"/>
    </source>
</evidence>
<dbReference type="SMART" id="SM00116">
    <property type="entry name" value="CBS"/>
    <property type="match status" value="2"/>
</dbReference>
<dbReference type="PANTHER" id="PTHR43117:SF3">
    <property type="entry name" value="CHOLINE TRANSPORT ATP-BINDING PROTEIN OPUBA"/>
    <property type="match status" value="1"/>
</dbReference>
<feature type="domain" description="CBS" evidence="11">
    <location>
        <begin position="256"/>
        <end position="314"/>
    </location>
</feature>
<dbReference type="GO" id="GO:0031460">
    <property type="term" value="P:glycine betaine transport"/>
    <property type="evidence" value="ECO:0007669"/>
    <property type="project" value="InterPro"/>
</dbReference>
<comment type="similarity">
    <text evidence="1 9">Belongs to the ABC transporter superfamily.</text>
</comment>
<proteinExistence type="inferred from homology"/>
<reference evidence="12" key="1">
    <citation type="submission" date="2020-04" db="EMBL/GenBank/DDBJ databases">
        <title>Phage recombination drives evolution of spore-forming Bacilli.</title>
        <authorList>
            <person name="Dragos A."/>
            <person name="Kovacs A.T."/>
        </authorList>
    </citation>
    <scope>NUCLEOTIDE SEQUENCE</scope>
    <source>
        <strain evidence="12">168</strain>
    </source>
</reference>
<organism evidence="12">
    <name type="scientific">Bacillus subtilis (strain 168)</name>
    <dbReference type="NCBI Taxonomy" id="224308"/>
    <lineage>
        <taxon>Bacteria</taxon>
        <taxon>Bacillati</taxon>
        <taxon>Bacillota</taxon>
        <taxon>Bacilli</taxon>
        <taxon>Bacillales</taxon>
        <taxon>Bacillaceae</taxon>
        <taxon>Bacillus</taxon>
    </lineage>
</organism>
<dbReference type="NCBIfam" id="TIGR01186">
    <property type="entry name" value="proV"/>
    <property type="match status" value="1"/>
</dbReference>
<keyword evidence="2 9" id="KW-0813">Transport</keyword>
<dbReference type="InterPro" id="IPR027417">
    <property type="entry name" value="P-loop_NTPase"/>
</dbReference>
<keyword evidence="4 9" id="KW-0547">Nucleotide-binding</keyword>
<comment type="catalytic activity">
    <reaction evidence="9">
        <text>a quaternary ammonium(out) + ATP + H2O = a quaternary ammonium(in) + ADP + phosphate + H(+)</text>
        <dbReference type="Rhea" id="RHEA:11036"/>
        <dbReference type="ChEBI" id="CHEBI:15377"/>
        <dbReference type="ChEBI" id="CHEBI:15378"/>
        <dbReference type="ChEBI" id="CHEBI:30616"/>
        <dbReference type="ChEBI" id="CHEBI:35267"/>
        <dbReference type="ChEBI" id="CHEBI:43474"/>
        <dbReference type="ChEBI" id="CHEBI:456216"/>
    </reaction>
</comment>
<keyword evidence="6" id="KW-0029">Amino-acid transport</keyword>
<evidence type="ECO:0000256" key="9">
    <source>
        <dbReference type="RuleBase" id="RU369116"/>
    </source>
</evidence>
<dbReference type="OrthoDB" id="9802264at2"/>
<feature type="domain" description="ABC transporter" evidence="10">
    <location>
        <begin position="2"/>
        <end position="236"/>
    </location>
</feature>
<evidence type="ECO:0000256" key="7">
    <source>
        <dbReference type="ARBA" id="ARBA00023122"/>
    </source>
</evidence>
<evidence type="ECO:0000256" key="6">
    <source>
        <dbReference type="ARBA" id="ARBA00022970"/>
    </source>
</evidence>
<dbReference type="CDD" id="cd04583">
    <property type="entry name" value="CBS_pair_ABC_OpuCA_assoc"/>
    <property type="match status" value="1"/>
</dbReference>
<keyword evidence="9" id="KW-0472">Membrane</keyword>
<keyword evidence="7 8" id="KW-0129">CBS domain</keyword>
<accession>A0A6M4JP91</accession>
<dbReference type="CDD" id="cd03295">
    <property type="entry name" value="ABC_OpuCA_Osmoprotection"/>
    <property type="match status" value="1"/>
</dbReference>
<dbReference type="Pfam" id="PF00571">
    <property type="entry name" value="CBS"/>
    <property type="match status" value="2"/>
</dbReference>
<dbReference type="EMBL" id="CP052842">
    <property type="protein sequence ID" value="QJP90074.1"/>
    <property type="molecule type" value="Genomic_DNA"/>
</dbReference>
<dbReference type="SUPFAM" id="SSF54631">
    <property type="entry name" value="CBS-domain pair"/>
    <property type="match status" value="1"/>
</dbReference>
<dbReference type="KEGG" id="bsu:BSU33730"/>